<dbReference type="EMBL" id="AAGJMH010000034">
    <property type="protein sequence ID" value="EBO7435180.1"/>
    <property type="molecule type" value="Genomic_DNA"/>
</dbReference>
<protein>
    <submittedName>
        <fullName evidence="1">Uncharacterized protein</fullName>
    </submittedName>
</protein>
<sequence>MEYMNVVRSDFEEFAKENVEGYEHSKTLMMPEYVSNTDYPQIKRVPFFSFEGNKLLFTYNQLEENRINKAVLKYAVNLCFNSDMSNKYGDIEALSNTYSAVYYCLLDNMYKTLKKKDIESVLYWLD</sequence>
<gene>
    <name evidence="1" type="ORF">D0U91_23020</name>
</gene>
<name>A0A5U1KNR2_SALER</name>
<comment type="caution">
    <text evidence="1">The sequence shown here is derived from an EMBL/GenBank/DDBJ whole genome shotgun (WGS) entry which is preliminary data.</text>
</comment>
<proteinExistence type="predicted"/>
<accession>A0A5U1KNR2</accession>
<dbReference type="AlphaFoldDB" id="A0A5U1KNR2"/>
<organism evidence="1">
    <name type="scientific">Salmonella enterica</name>
    <name type="common">Salmonella choleraesuis</name>
    <dbReference type="NCBI Taxonomy" id="28901"/>
    <lineage>
        <taxon>Bacteria</taxon>
        <taxon>Pseudomonadati</taxon>
        <taxon>Pseudomonadota</taxon>
        <taxon>Gammaproteobacteria</taxon>
        <taxon>Enterobacterales</taxon>
        <taxon>Enterobacteriaceae</taxon>
        <taxon>Salmonella</taxon>
    </lineage>
</organism>
<reference evidence="1" key="1">
    <citation type="submission" date="2018-08" db="EMBL/GenBank/DDBJ databases">
        <authorList>
            <consortium name="PulseNet: The National Subtyping Network for Foodborne Disease Surveillance"/>
            <person name="Tarr C.L."/>
            <person name="Trees E."/>
            <person name="Katz L.S."/>
            <person name="Carleton-Romer H.A."/>
            <person name="Stroika S."/>
            <person name="Kucerova Z."/>
            <person name="Roache K.F."/>
            <person name="Sabol A.L."/>
            <person name="Besser J."/>
            <person name="Gerner-Smidt P."/>
        </authorList>
    </citation>
    <scope>NUCLEOTIDE SEQUENCE</scope>
    <source>
        <strain evidence="1">PNUSAS046152</strain>
    </source>
</reference>
<evidence type="ECO:0000313" key="1">
    <source>
        <dbReference type="EMBL" id="EBO7435180.1"/>
    </source>
</evidence>